<dbReference type="AlphaFoldDB" id="A0A364MY45"/>
<comment type="caution">
    <text evidence="2">The sequence shown here is derived from an EMBL/GenBank/DDBJ whole genome shotgun (WGS) entry which is preliminary data.</text>
</comment>
<proteinExistence type="predicted"/>
<evidence type="ECO:0000256" key="1">
    <source>
        <dbReference type="SAM" id="MobiDB-lite"/>
    </source>
</evidence>
<feature type="region of interest" description="Disordered" evidence="1">
    <location>
        <begin position="207"/>
        <end position="268"/>
    </location>
</feature>
<sequence>MSSGGAFWAAANRAVKSSTSPTPNIAEVLPKPKPATEPQQKKAMVLKSMTNGNSSNAVSSMNFTSHSISSGKKLDWDDEEEDNSFLAQFTDQKQQPINTAQETAIVVKEERIKELEETVITRAIRIVELEEIIETKVTRIAELERVVEGNDHEIDDLEVNVQEKEIHIEELKKENYTQFIEIQDLHHEMNEKDDRVERLEAELNQKDATIRAREQESVSSTQPSTDNSEVMSVDVKDLSNTFLEDAGKGTDGSETEMTESTTNAPASESFEMVDPLKSSYVQSVPTPENTQTGAPKDTTVTKTARGPSFGSSDFPTFSTKETLKVVPPAPKPKTLSFPMDMSKYGKKAPPVAKQLHASSAAATKGGTSISLGQSSKQARVKTNAQPIFNPSKDIRHMPHGERVLYGNSPDVVVKLGDVKLMTIPKYVLMQCSAKAMQYFTANPDATSWVFPAGSMDAESAKAHLNWMNEMTYQGRVYSLTLNTAPAHDLKNLRICRAARVLGLNNAYIGHFTKQLCERIRNRDVSHEFKDAVCELAYPDNDPIFDCLANNLVTLKKNRNATDAEGLKKLVAKHPLLKTKMEHIEKRIGGGRARKSPAGSERGGSKARDAKADAAKGRGSSAAAVPGYNPVDTKPGSTH</sequence>
<name>A0A364MY45_STELY</name>
<feature type="compositionally biased region" description="Basic and acidic residues" evidence="1">
    <location>
        <begin position="207"/>
        <end position="216"/>
    </location>
</feature>
<feature type="region of interest" description="Disordered" evidence="1">
    <location>
        <begin position="355"/>
        <end position="380"/>
    </location>
</feature>
<evidence type="ECO:0000313" key="2">
    <source>
        <dbReference type="EMBL" id="RAR06991.1"/>
    </source>
</evidence>
<feature type="compositionally biased region" description="Polar residues" evidence="1">
    <location>
        <begin position="371"/>
        <end position="380"/>
    </location>
</feature>
<feature type="compositionally biased region" description="Polar residues" evidence="1">
    <location>
        <begin position="217"/>
        <end position="230"/>
    </location>
</feature>
<reference evidence="3" key="1">
    <citation type="submission" date="2018-05" db="EMBL/GenBank/DDBJ databases">
        <title>Draft genome sequence of Stemphylium lycopersici strain CIDEFI 213.</title>
        <authorList>
            <person name="Medina R."/>
            <person name="Franco M.E.E."/>
            <person name="Lucentini C.G."/>
            <person name="Saparrat M.C.N."/>
            <person name="Balatti P.A."/>
        </authorList>
    </citation>
    <scope>NUCLEOTIDE SEQUENCE [LARGE SCALE GENOMIC DNA]</scope>
    <source>
        <strain evidence="3">CIDEFI 213</strain>
    </source>
</reference>
<feature type="compositionally biased region" description="Basic and acidic residues" evidence="1">
    <location>
        <begin position="602"/>
        <end position="615"/>
    </location>
</feature>
<keyword evidence="3" id="KW-1185">Reference proteome</keyword>
<organism evidence="2 3">
    <name type="scientific">Stemphylium lycopersici</name>
    <name type="common">Tomato gray leaf spot disease fungus</name>
    <name type="synonym">Thyrospora lycopersici</name>
    <dbReference type="NCBI Taxonomy" id="183478"/>
    <lineage>
        <taxon>Eukaryota</taxon>
        <taxon>Fungi</taxon>
        <taxon>Dikarya</taxon>
        <taxon>Ascomycota</taxon>
        <taxon>Pezizomycotina</taxon>
        <taxon>Dothideomycetes</taxon>
        <taxon>Pleosporomycetidae</taxon>
        <taxon>Pleosporales</taxon>
        <taxon>Pleosporineae</taxon>
        <taxon>Pleosporaceae</taxon>
        <taxon>Stemphylium</taxon>
    </lineage>
</organism>
<protein>
    <submittedName>
        <fullName evidence="2">Uncharacterized protein</fullName>
    </submittedName>
</protein>
<feature type="region of interest" description="Disordered" evidence="1">
    <location>
        <begin position="580"/>
        <end position="638"/>
    </location>
</feature>
<feature type="compositionally biased region" description="Low complexity" evidence="1">
    <location>
        <begin position="357"/>
        <end position="370"/>
    </location>
</feature>
<evidence type="ECO:0000313" key="3">
    <source>
        <dbReference type="Proteomes" id="UP000249619"/>
    </source>
</evidence>
<accession>A0A364MY45</accession>
<gene>
    <name evidence="2" type="ORF">DDE83_006712</name>
</gene>
<feature type="compositionally biased region" description="Polar residues" evidence="1">
    <location>
        <begin position="283"/>
        <end position="302"/>
    </location>
</feature>
<dbReference type="Proteomes" id="UP000249619">
    <property type="component" value="Unassembled WGS sequence"/>
</dbReference>
<feature type="region of interest" description="Disordered" evidence="1">
    <location>
        <begin position="12"/>
        <end position="41"/>
    </location>
</feature>
<feature type="region of interest" description="Disordered" evidence="1">
    <location>
        <begin position="283"/>
        <end position="316"/>
    </location>
</feature>
<dbReference type="EMBL" id="QGDH01000107">
    <property type="protein sequence ID" value="RAR06991.1"/>
    <property type="molecule type" value="Genomic_DNA"/>
</dbReference>